<evidence type="ECO:0000313" key="1">
    <source>
        <dbReference type="EMBL" id="PXY27402.1"/>
    </source>
</evidence>
<name>A0A2V4AZV2_9PSEU</name>
<dbReference type="RefSeq" id="WP_112281406.1">
    <property type="nucleotide sequence ID" value="NZ_MASW01000002.1"/>
</dbReference>
<proteinExistence type="predicted"/>
<protein>
    <submittedName>
        <fullName evidence="1">Uncharacterized protein</fullName>
    </submittedName>
</protein>
<accession>A0A2V4AZV2</accession>
<sequence length="162" mass="18237">MTMTKVPKSRGGGAHRTGQPAMELIQRIGDENRERELREADTEIIPVIEDFRADRHVVEALRDRFVDWALDAQMDHKPCGFCSLVGYEVDFRVWGEDVQAVCRPCLPHAIARDWTEGPVQIEYSPRMASLLERMTGHGHRVSGVLDVPRQAADEAGEVATDE</sequence>
<gene>
    <name evidence="1" type="ORF">BAY60_13285</name>
</gene>
<reference evidence="1 2" key="1">
    <citation type="submission" date="2016-07" db="EMBL/GenBank/DDBJ databases">
        <title>Draft genome sequence of Prauserella muralis DSM 45305, isolated from a mould-covered wall in an indoor environment.</title>
        <authorList>
            <person name="Ruckert C."/>
            <person name="Albersmeier A."/>
            <person name="Jiang C.-L."/>
            <person name="Jiang Y."/>
            <person name="Kalinowski J."/>
            <person name="Schneider O."/>
            <person name="Winkler A."/>
            <person name="Zotchev S.B."/>
        </authorList>
    </citation>
    <scope>NUCLEOTIDE SEQUENCE [LARGE SCALE GENOMIC DNA]</scope>
    <source>
        <strain evidence="1 2">DSM 45305</strain>
    </source>
</reference>
<dbReference type="AlphaFoldDB" id="A0A2V4AZV2"/>
<dbReference type="EMBL" id="MASW01000002">
    <property type="protein sequence ID" value="PXY27402.1"/>
    <property type="molecule type" value="Genomic_DNA"/>
</dbReference>
<evidence type="ECO:0000313" key="2">
    <source>
        <dbReference type="Proteomes" id="UP000249915"/>
    </source>
</evidence>
<keyword evidence="2" id="KW-1185">Reference proteome</keyword>
<organism evidence="1 2">
    <name type="scientific">Prauserella muralis</name>
    <dbReference type="NCBI Taxonomy" id="588067"/>
    <lineage>
        <taxon>Bacteria</taxon>
        <taxon>Bacillati</taxon>
        <taxon>Actinomycetota</taxon>
        <taxon>Actinomycetes</taxon>
        <taxon>Pseudonocardiales</taxon>
        <taxon>Pseudonocardiaceae</taxon>
        <taxon>Prauserella</taxon>
    </lineage>
</organism>
<dbReference type="Proteomes" id="UP000249915">
    <property type="component" value="Unassembled WGS sequence"/>
</dbReference>
<comment type="caution">
    <text evidence="1">The sequence shown here is derived from an EMBL/GenBank/DDBJ whole genome shotgun (WGS) entry which is preliminary data.</text>
</comment>